<feature type="region of interest" description="Disordered" evidence="1">
    <location>
        <begin position="162"/>
        <end position="188"/>
    </location>
</feature>
<keyword evidence="5" id="KW-1185">Reference proteome</keyword>
<feature type="compositionally biased region" description="Basic and acidic residues" evidence="1">
    <location>
        <begin position="165"/>
        <end position="180"/>
    </location>
</feature>
<dbReference type="Pfam" id="PF01585">
    <property type="entry name" value="G-patch"/>
    <property type="match status" value="1"/>
</dbReference>
<dbReference type="PROSITE" id="PS50174">
    <property type="entry name" value="G_PATCH"/>
    <property type="match status" value="1"/>
</dbReference>
<dbReference type="CDD" id="cd22686">
    <property type="entry name" value="FHA_AGGF1"/>
    <property type="match status" value="1"/>
</dbReference>
<dbReference type="InterPro" id="IPR053027">
    <property type="entry name" value="AGGF1"/>
</dbReference>
<dbReference type="GO" id="GO:0003676">
    <property type="term" value="F:nucleic acid binding"/>
    <property type="evidence" value="ECO:0007669"/>
    <property type="project" value="InterPro"/>
</dbReference>
<proteinExistence type="predicted"/>
<evidence type="ECO:0000259" key="2">
    <source>
        <dbReference type="PROSITE" id="PS50006"/>
    </source>
</evidence>
<sequence>MANCGDSKSAVVNTDDYYSSDSNSSTHFDNLLSVIEQKLCDLPDVWEYVISLRKFVLKQQKKIKKLQRKLKGLKRKETNEVAVQTNTIEDRISKTITEEIKEAAENAMQNQGMVYEETSGLYYDYNSGYYYNAEYGLYYDGNTGTYMSYDTESQQYVFHSQVETKTPEDKLDHDENKDQGKSQVISSSTMDSLSQSLSLMQINNLRKHERKRRRSNSVEGADLEEGECSDESAHVSESESGNSDDEKSLDYSSHWPPCIRIIVEETSIPTLKTGSLYVITYEGGTLGREGKHDILLTDINVSKHHLKFSFNKDSSSYFVIDLGSRNGTLLNGKRMSSSKQESEQFEVVHGARIQIGSTVLLCHIHKGSQTCGLCEPGLLQSKEITENRFSIKVDKNADHKQQLKKLRKKFAVNHSVDSGLAPGYTDRAQARRETIGSQNEHEKTQVASLEQCITSENKGFKLLAKMGWKEGQSLGKEGTGALEPVKLVSNIGTSGMGSKETAVQTFKTNKTEVWTKTRERYDQLSQDKT</sequence>
<dbReference type="PANTHER" id="PTHR23106">
    <property type="entry name" value="ANGIOGENIC FACTOR WITH G PATCH AND FHA DOMAINS 1"/>
    <property type="match status" value="1"/>
</dbReference>
<feature type="compositionally biased region" description="Basic residues" evidence="1">
    <location>
        <begin position="205"/>
        <end position="215"/>
    </location>
</feature>
<feature type="compositionally biased region" description="Acidic residues" evidence="1">
    <location>
        <begin position="221"/>
        <end position="230"/>
    </location>
</feature>
<protein>
    <submittedName>
        <fullName evidence="4">OCRE domain</fullName>
    </submittedName>
</protein>
<dbReference type="Pfam" id="PF00498">
    <property type="entry name" value="FHA"/>
    <property type="match status" value="1"/>
</dbReference>
<feature type="domain" description="G-patch" evidence="3">
    <location>
        <begin position="455"/>
        <end position="501"/>
    </location>
</feature>
<dbReference type="InterPro" id="IPR041591">
    <property type="entry name" value="OCRE"/>
</dbReference>
<accession>A0AAW1L5R5</accession>
<feature type="region of interest" description="Disordered" evidence="1">
    <location>
        <begin position="204"/>
        <end position="251"/>
    </location>
</feature>
<dbReference type="SMART" id="SM00240">
    <property type="entry name" value="FHA"/>
    <property type="match status" value="1"/>
</dbReference>
<dbReference type="SMART" id="SM00443">
    <property type="entry name" value="G_patch"/>
    <property type="match status" value="1"/>
</dbReference>
<dbReference type="InterPro" id="IPR000467">
    <property type="entry name" value="G_patch_dom"/>
</dbReference>
<dbReference type="Gene3D" id="2.60.200.20">
    <property type="match status" value="1"/>
</dbReference>
<comment type="caution">
    <text evidence="4">The sequence shown here is derived from an EMBL/GenBank/DDBJ whole genome shotgun (WGS) entry which is preliminary data.</text>
</comment>
<feature type="domain" description="FHA" evidence="2">
    <location>
        <begin position="284"/>
        <end position="335"/>
    </location>
</feature>
<dbReference type="SUPFAM" id="SSF49879">
    <property type="entry name" value="SMAD/FHA domain"/>
    <property type="match status" value="1"/>
</dbReference>
<dbReference type="Proteomes" id="UP001458880">
    <property type="component" value="Unassembled WGS sequence"/>
</dbReference>
<reference evidence="4 5" key="1">
    <citation type="journal article" date="2024" name="BMC Genomics">
        <title>De novo assembly and annotation of Popillia japonica's genome with initial clues to its potential as an invasive pest.</title>
        <authorList>
            <person name="Cucini C."/>
            <person name="Boschi S."/>
            <person name="Funari R."/>
            <person name="Cardaioli E."/>
            <person name="Iannotti N."/>
            <person name="Marturano G."/>
            <person name="Paoli F."/>
            <person name="Bruttini M."/>
            <person name="Carapelli A."/>
            <person name="Frati F."/>
            <person name="Nardi F."/>
        </authorList>
    </citation>
    <scope>NUCLEOTIDE SEQUENCE [LARGE SCALE GENOMIC DNA]</scope>
    <source>
        <strain evidence="4">DMR45628</strain>
    </source>
</reference>
<dbReference type="InterPro" id="IPR008984">
    <property type="entry name" value="SMAD_FHA_dom_sf"/>
</dbReference>
<dbReference type="AlphaFoldDB" id="A0AAW1L5R5"/>
<evidence type="ECO:0000313" key="4">
    <source>
        <dbReference type="EMBL" id="KAK9729128.1"/>
    </source>
</evidence>
<dbReference type="Pfam" id="PF17780">
    <property type="entry name" value="OCRE"/>
    <property type="match status" value="1"/>
</dbReference>
<name>A0AAW1L5R5_POPJA</name>
<dbReference type="InterPro" id="IPR000253">
    <property type="entry name" value="FHA_dom"/>
</dbReference>
<organism evidence="4 5">
    <name type="scientific">Popillia japonica</name>
    <name type="common">Japanese beetle</name>
    <dbReference type="NCBI Taxonomy" id="7064"/>
    <lineage>
        <taxon>Eukaryota</taxon>
        <taxon>Metazoa</taxon>
        <taxon>Ecdysozoa</taxon>
        <taxon>Arthropoda</taxon>
        <taxon>Hexapoda</taxon>
        <taxon>Insecta</taxon>
        <taxon>Pterygota</taxon>
        <taxon>Neoptera</taxon>
        <taxon>Endopterygota</taxon>
        <taxon>Coleoptera</taxon>
        <taxon>Polyphaga</taxon>
        <taxon>Scarabaeiformia</taxon>
        <taxon>Scarabaeidae</taxon>
        <taxon>Rutelinae</taxon>
        <taxon>Popillia</taxon>
    </lineage>
</organism>
<evidence type="ECO:0000259" key="3">
    <source>
        <dbReference type="PROSITE" id="PS50174"/>
    </source>
</evidence>
<dbReference type="EMBL" id="JASPKY010000163">
    <property type="protein sequence ID" value="KAK9729128.1"/>
    <property type="molecule type" value="Genomic_DNA"/>
</dbReference>
<evidence type="ECO:0000313" key="5">
    <source>
        <dbReference type="Proteomes" id="UP001458880"/>
    </source>
</evidence>
<evidence type="ECO:0000256" key="1">
    <source>
        <dbReference type="SAM" id="MobiDB-lite"/>
    </source>
</evidence>
<dbReference type="PANTHER" id="PTHR23106:SF24">
    <property type="entry name" value="ANGIOGENIC FACTOR WITH G PATCH AND FHA DOMAINS 1"/>
    <property type="match status" value="1"/>
</dbReference>
<dbReference type="PROSITE" id="PS50006">
    <property type="entry name" value="FHA_DOMAIN"/>
    <property type="match status" value="1"/>
</dbReference>
<gene>
    <name evidence="4" type="ORF">QE152_g16064</name>
</gene>